<dbReference type="InterPro" id="IPR007335">
    <property type="entry name" value="DUF413"/>
</dbReference>
<dbReference type="Pfam" id="PF04219">
    <property type="entry name" value="DUF413"/>
    <property type="match status" value="1"/>
</dbReference>
<keyword evidence="5" id="KW-1185">Reference proteome</keyword>
<comment type="similarity">
    <text evidence="1">Belongs to the MaoP family.</text>
</comment>
<name>A0ABW5ZQR5_9FLAO</name>
<evidence type="ECO:0000313" key="4">
    <source>
        <dbReference type="EMBL" id="MFD2914780.1"/>
    </source>
</evidence>
<protein>
    <recommendedName>
        <fullName evidence="2">Macrodomain Ori protein</fullName>
    </recommendedName>
</protein>
<organism evidence="4 5">
    <name type="scientific">Psychroserpens luteus</name>
    <dbReference type="NCBI Taxonomy" id="1434066"/>
    <lineage>
        <taxon>Bacteria</taxon>
        <taxon>Pseudomonadati</taxon>
        <taxon>Bacteroidota</taxon>
        <taxon>Flavobacteriia</taxon>
        <taxon>Flavobacteriales</taxon>
        <taxon>Flavobacteriaceae</taxon>
        <taxon>Psychroserpens</taxon>
    </lineage>
</organism>
<feature type="transmembrane region" description="Helical" evidence="3">
    <location>
        <begin position="265"/>
        <end position="293"/>
    </location>
</feature>
<reference evidence="5" key="1">
    <citation type="journal article" date="2019" name="Int. J. Syst. Evol. Microbiol.">
        <title>The Global Catalogue of Microorganisms (GCM) 10K type strain sequencing project: providing services to taxonomists for standard genome sequencing and annotation.</title>
        <authorList>
            <consortium name="The Broad Institute Genomics Platform"/>
            <consortium name="The Broad Institute Genome Sequencing Center for Infectious Disease"/>
            <person name="Wu L."/>
            <person name="Ma J."/>
        </authorList>
    </citation>
    <scope>NUCLEOTIDE SEQUENCE [LARGE SCALE GENOMIC DNA]</scope>
    <source>
        <strain evidence="5">KCTC 32514</strain>
    </source>
</reference>
<evidence type="ECO:0000256" key="2">
    <source>
        <dbReference type="ARBA" id="ARBA00093628"/>
    </source>
</evidence>
<keyword evidence="3" id="KW-0472">Membrane</keyword>
<dbReference type="Proteomes" id="UP001597548">
    <property type="component" value="Unassembled WGS sequence"/>
</dbReference>
<keyword evidence="3" id="KW-0812">Transmembrane</keyword>
<feature type="transmembrane region" description="Helical" evidence="3">
    <location>
        <begin position="224"/>
        <end position="245"/>
    </location>
</feature>
<evidence type="ECO:0000256" key="3">
    <source>
        <dbReference type="SAM" id="Phobius"/>
    </source>
</evidence>
<gene>
    <name evidence="4" type="primary">maoP</name>
    <name evidence="4" type="ORF">ACFS29_03955</name>
</gene>
<dbReference type="EMBL" id="JBHUOS010000001">
    <property type="protein sequence ID" value="MFD2914780.1"/>
    <property type="molecule type" value="Genomic_DNA"/>
</dbReference>
<sequence length="319" mass="36344">MLDMYREPFKPREAIDYGLANKEYEKAKKQYNLYLAKGKYMLDIPLNHFNEYEIADIQKKGYWYNALSTGSLKPITKQQKKFVNVMNGKVEVIGGTGASWIKYCLVKKNWQELYHLLKKINDEEREILASILKTDSIKVDDIISKLSSSSQNLNGLMGSITSYNKILNKVSKKLKLKEYLGSDKDLERQLTQHLFKEVLSKMDDTEKEKLELKLREEARLNNKLIAPGTIILSLSAVNLTGFSVYLMATTTLGALSSIIGVTLPFVFYTTLTSSIAFITGPVGWIGAGAYALWKYTDADYKKLIPSVVYIHLLREKYSE</sequence>
<dbReference type="RefSeq" id="WP_194507547.1">
    <property type="nucleotide sequence ID" value="NZ_JADILU010000003.1"/>
</dbReference>
<keyword evidence="3" id="KW-1133">Transmembrane helix</keyword>
<comment type="caution">
    <text evidence="4">The sequence shown here is derived from an EMBL/GenBank/DDBJ whole genome shotgun (WGS) entry which is preliminary data.</text>
</comment>
<accession>A0ABW5ZQR5</accession>
<evidence type="ECO:0000256" key="1">
    <source>
        <dbReference type="ARBA" id="ARBA00093464"/>
    </source>
</evidence>
<evidence type="ECO:0000313" key="5">
    <source>
        <dbReference type="Proteomes" id="UP001597548"/>
    </source>
</evidence>
<proteinExistence type="inferred from homology"/>